<gene>
    <name evidence="1" type="ORF">EHQ83_10325</name>
</gene>
<protein>
    <submittedName>
        <fullName evidence="1">GDYXXLXY protein</fullName>
    </submittedName>
</protein>
<sequence>MRTFKILLILALAAPVAFFASEIVYLEFVKKSGKELILPVSGYDPRDLLSGHYLRYNIEYQSYSLCQTAEGGEQLRPKAKSGKDDETHCVCYSHPGKIEEGDGTFVESCNPETLQDKKICKLYLRGECRYGRFTIGNERFYVNETKALDYEKRLRDENVHIRLKVDGDGKAITDSLIWADGSSL</sequence>
<evidence type="ECO:0000313" key="2">
    <source>
        <dbReference type="Proteomes" id="UP000297613"/>
    </source>
</evidence>
<organism evidence="1 2">
    <name type="scientific">Leptospira yasudae</name>
    <dbReference type="NCBI Taxonomy" id="2202201"/>
    <lineage>
        <taxon>Bacteria</taxon>
        <taxon>Pseudomonadati</taxon>
        <taxon>Spirochaetota</taxon>
        <taxon>Spirochaetia</taxon>
        <taxon>Leptospirales</taxon>
        <taxon>Leptospiraceae</taxon>
        <taxon>Leptospira</taxon>
    </lineage>
</organism>
<proteinExistence type="predicted"/>
<dbReference type="Pfam" id="PF14345">
    <property type="entry name" value="GDYXXLXY"/>
    <property type="match status" value="1"/>
</dbReference>
<dbReference type="Proteomes" id="UP000297613">
    <property type="component" value="Unassembled WGS sequence"/>
</dbReference>
<dbReference type="EMBL" id="RQGM01000035">
    <property type="protein sequence ID" value="TGL84766.1"/>
    <property type="molecule type" value="Genomic_DNA"/>
</dbReference>
<comment type="caution">
    <text evidence="1">The sequence shown here is derived from an EMBL/GenBank/DDBJ whole genome shotgun (WGS) entry which is preliminary data.</text>
</comment>
<reference evidence="1 2" key="1">
    <citation type="journal article" date="2019" name="PLoS Negl. Trop. Dis.">
        <title>Revisiting the worldwide diversity of Leptospira species in the environment.</title>
        <authorList>
            <person name="Vincent A.T."/>
            <person name="Schiettekatte O."/>
            <person name="Bourhy P."/>
            <person name="Veyrier F.J."/>
            <person name="Picardeau M."/>
        </authorList>
    </citation>
    <scope>NUCLEOTIDE SEQUENCE [LARGE SCALE GENOMIC DNA]</scope>
    <source>
        <strain evidence="1 2">201702445</strain>
    </source>
</reference>
<name>A0A6N4QTD5_9LEPT</name>
<evidence type="ECO:0000313" key="1">
    <source>
        <dbReference type="EMBL" id="TGL84766.1"/>
    </source>
</evidence>
<accession>A0A6N4QTD5</accession>
<dbReference type="InterPro" id="IPR025833">
    <property type="entry name" value="GDYXXLXY"/>
</dbReference>
<dbReference type="RefSeq" id="WP_135570225.1">
    <property type="nucleotide sequence ID" value="NZ_RQGK01000042.1"/>
</dbReference>
<dbReference type="AlphaFoldDB" id="A0A6N4QTD5"/>